<dbReference type="OrthoDB" id="289746at2759"/>
<keyword evidence="1" id="KW-0812">Transmembrane</keyword>
<feature type="transmembrane region" description="Helical" evidence="1">
    <location>
        <begin position="59"/>
        <end position="79"/>
    </location>
</feature>
<proteinExistence type="predicted"/>
<feature type="transmembrane region" description="Helical" evidence="1">
    <location>
        <begin position="29"/>
        <end position="47"/>
    </location>
</feature>
<comment type="caution">
    <text evidence="2">The sequence shown here is derived from an EMBL/GenBank/DDBJ whole genome shotgun (WGS) entry which is preliminary data.</text>
</comment>
<evidence type="ECO:0008006" key="4">
    <source>
        <dbReference type="Google" id="ProtNLM"/>
    </source>
</evidence>
<keyword evidence="1" id="KW-1133">Transmembrane helix</keyword>
<dbReference type="Proteomes" id="UP000692954">
    <property type="component" value="Unassembled WGS sequence"/>
</dbReference>
<dbReference type="AlphaFoldDB" id="A0A8S1QUZ8"/>
<sequence length="482" mass="56681">MNNFTLKFFNPELELQYQNEKIQKIRKRVFYLFMALGLILNITKVILDIIEIKPFTQYINYILVGLISILVPISIKWPLYIRYTLMVANISTALLQLNFTESTKAQMYYNYGSNFTQFQTCAYFVSDFIDSVVQVICHTIIKTSITIYETRNIDPQDILMSVGAAIIISIVIYICDSNSRKEFLQNICENIWDQQLPEIIKKPYFQVSYNKALLQFNVLSWNDIDLFPSYCDQMCQGCNVRNFLRLFKCDEKDLGQMLQQVTTGTIQIHYGKQKFKIRIINIGVDYTNKIIILDDTLTQNSNHTLMISIKKTMSLYLKQSSNKSYQTFFNWGMMSLVLINDFTIQEIQLCKLIKKLNAIFQKQKLFDFFLRGDQNIVFKGYINLIRIYLIQVYLILIQVYDHQEKKKKRKCEHKPIPIFISIYKEIDKICIQLPPTTNYLLFICKYTKNIFITQIESTILAAPLSNDLKIYLNTCVPFKIID</sequence>
<accession>A0A8S1QUZ8</accession>
<dbReference type="EMBL" id="CAJJDN010000122">
    <property type="protein sequence ID" value="CAD8119636.1"/>
    <property type="molecule type" value="Genomic_DNA"/>
</dbReference>
<protein>
    <recommendedName>
        <fullName evidence="4">Transmembrane protein</fullName>
    </recommendedName>
</protein>
<gene>
    <name evidence="2" type="ORF">PSON_ATCC_30995.1.T1220052</name>
</gene>
<evidence type="ECO:0000313" key="2">
    <source>
        <dbReference type="EMBL" id="CAD8119636.1"/>
    </source>
</evidence>
<name>A0A8S1QUZ8_9CILI</name>
<feature type="transmembrane region" description="Helical" evidence="1">
    <location>
        <begin position="158"/>
        <end position="174"/>
    </location>
</feature>
<keyword evidence="1" id="KW-0472">Membrane</keyword>
<evidence type="ECO:0000256" key="1">
    <source>
        <dbReference type="SAM" id="Phobius"/>
    </source>
</evidence>
<organism evidence="2 3">
    <name type="scientific">Paramecium sonneborni</name>
    <dbReference type="NCBI Taxonomy" id="65129"/>
    <lineage>
        <taxon>Eukaryota</taxon>
        <taxon>Sar</taxon>
        <taxon>Alveolata</taxon>
        <taxon>Ciliophora</taxon>
        <taxon>Intramacronucleata</taxon>
        <taxon>Oligohymenophorea</taxon>
        <taxon>Peniculida</taxon>
        <taxon>Parameciidae</taxon>
        <taxon>Paramecium</taxon>
    </lineage>
</organism>
<keyword evidence="3" id="KW-1185">Reference proteome</keyword>
<evidence type="ECO:0000313" key="3">
    <source>
        <dbReference type="Proteomes" id="UP000692954"/>
    </source>
</evidence>
<reference evidence="2" key="1">
    <citation type="submission" date="2021-01" db="EMBL/GenBank/DDBJ databases">
        <authorList>
            <consortium name="Genoscope - CEA"/>
            <person name="William W."/>
        </authorList>
    </citation>
    <scope>NUCLEOTIDE SEQUENCE</scope>
</reference>